<sequence length="206" mass="22527">MYTPKSFRNEDRKSMLRLIREYPLATLVIEGADGPEVSHVPMVLDVNGEVLRGHIARANPLARQSGSLRALAVFRGADAYISPNWYPAKAAHGKVVPTWNYVAVHVTGELRLVDEADWLMTQLQALTDQQETPSSSPWTVEDAPAQYIERLAAAIVGLELPIESLEGQWKVSQNQSGETRAAVAGGLRRRGRGADLAMADLVAEAD</sequence>
<organism evidence="1 2">
    <name type="scientific">Microbulbifer taiwanensis</name>
    <dbReference type="NCBI Taxonomy" id="986746"/>
    <lineage>
        <taxon>Bacteria</taxon>
        <taxon>Pseudomonadati</taxon>
        <taxon>Pseudomonadota</taxon>
        <taxon>Gammaproteobacteria</taxon>
        <taxon>Cellvibrionales</taxon>
        <taxon>Microbulbiferaceae</taxon>
        <taxon>Microbulbifer</taxon>
    </lineage>
</organism>
<comment type="caution">
    <text evidence="1">The sequence shown here is derived from an EMBL/GenBank/DDBJ whole genome shotgun (WGS) entry which is preliminary data.</text>
</comment>
<dbReference type="PANTHER" id="PTHR35802:SF1">
    <property type="entry name" value="PROTEASE SYNTHASE AND SPORULATION PROTEIN PAI 2"/>
    <property type="match status" value="1"/>
</dbReference>
<dbReference type="EMBL" id="JBHSVR010000001">
    <property type="protein sequence ID" value="MFC6633743.1"/>
    <property type="molecule type" value="Genomic_DNA"/>
</dbReference>
<evidence type="ECO:0000313" key="2">
    <source>
        <dbReference type="Proteomes" id="UP001596425"/>
    </source>
</evidence>
<dbReference type="Gene3D" id="2.30.110.10">
    <property type="entry name" value="Electron Transport, Fmn-binding Protein, Chain A"/>
    <property type="match status" value="1"/>
</dbReference>
<dbReference type="PIRSF" id="PIRSF010372">
    <property type="entry name" value="PaiB"/>
    <property type="match status" value="1"/>
</dbReference>
<protein>
    <submittedName>
        <fullName evidence="1">FMN-binding negative transcriptional regulator</fullName>
    </submittedName>
</protein>
<dbReference type="InterPro" id="IPR012349">
    <property type="entry name" value="Split_barrel_FMN-bd"/>
</dbReference>
<name>A0ABW1YMW2_9GAMM</name>
<dbReference type="Proteomes" id="UP001596425">
    <property type="component" value="Unassembled WGS sequence"/>
</dbReference>
<dbReference type="InterPro" id="IPR007396">
    <property type="entry name" value="TR_PAI2-type"/>
</dbReference>
<proteinExistence type="predicted"/>
<reference evidence="2" key="1">
    <citation type="journal article" date="2019" name="Int. J. Syst. Evol. Microbiol.">
        <title>The Global Catalogue of Microorganisms (GCM) 10K type strain sequencing project: providing services to taxonomists for standard genome sequencing and annotation.</title>
        <authorList>
            <consortium name="The Broad Institute Genomics Platform"/>
            <consortium name="The Broad Institute Genome Sequencing Center for Infectious Disease"/>
            <person name="Wu L."/>
            <person name="Ma J."/>
        </authorList>
    </citation>
    <scope>NUCLEOTIDE SEQUENCE [LARGE SCALE GENOMIC DNA]</scope>
    <source>
        <strain evidence="2">CGMCC 1.13718</strain>
    </source>
</reference>
<dbReference type="RefSeq" id="WP_377483235.1">
    <property type="nucleotide sequence ID" value="NZ_JBHSVR010000001.1"/>
</dbReference>
<accession>A0ABW1YMW2</accession>
<evidence type="ECO:0000313" key="1">
    <source>
        <dbReference type="EMBL" id="MFC6633743.1"/>
    </source>
</evidence>
<keyword evidence="2" id="KW-1185">Reference proteome</keyword>
<gene>
    <name evidence="1" type="ORF">ACFQBM_10640</name>
</gene>
<dbReference type="Pfam" id="PF04299">
    <property type="entry name" value="FMN_bind_2"/>
    <property type="match status" value="1"/>
</dbReference>
<dbReference type="PANTHER" id="PTHR35802">
    <property type="entry name" value="PROTEASE SYNTHASE AND SPORULATION PROTEIN PAI 2"/>
    <property type="match status" value="1"/>
</dbReference>
<dbReference type="SUPFAM" id="SSF50475">
    <property type="entry name" value="FMN-binding split barrel"/>
    <property type="match status" value="1"/>
</dbReference>